<dbReference type="Proteomes" id="UP000271272">
    <property type="component" value="Unassembled WGS sequence"/>
</dbReference>
<keyword evidence="1" id="KW-0812">Transmembrane</keyword>
<evidence type="ECO:0000256" key="1">
    <source>
        <dbReference type="SAM" id="Phobius"/>
    </source>
</evidence>
<dbReference type="AlphaFoldDB" id="A0A3P1VAG1"/>
<dbReference type="EMBL" id="RQZC01000002">
    <property type="protein sequence ID" value="RRD30385.1"/>
    <property type="molecule type" value="Genomic_DNA"/>
</dbReference>
<reference evidence="2 3" key="1">
    <citation type="submission" date="2018-11" db="EMBL/GenBank/DDBJ databases">
        <title>Genomes From Bacteria Associated with the Canine Oral Cavity: a Test Case for Automated Genome-Based Taxonomic Assignment.</title>
        <authorList>
            <person name="Coil D.A."/>
            <person name="Jospin G."/>
            <person name="Darling A.E."/>
            <person name="Wallis C."/>
            <person name="Davis I.J."/>
            <person name="Harris S."/>
            <person name="Eisen J.A."/>
            <person name="Holcombe L.J."/>
            <person name="O'Flynn C."/>
        </authorList>
    </citation>
    <scope>NUCLEOTIDE SEQUENCE [LARGE SCALE GENOMIC DNA]</scope>
    <source>
        <strain evidence="2 3">OH5050</strain>
    </source>
</reference>
<keyword evidence="1" id="KW-0472">Membrane</keyword>
<accession>A0A3P1VAG1</accession>
<comment type="caution">
    <text evidence="2">The sequence shown here is derived from an EMBL/GenBank/DDBJ whole genome shotgun (WGS) entry which is preliminary data.</text>
</comment>
<evidence type="ECO:0000313" key="3">
    <source>
        <dbReference type="Proteomes" id="UP000271272"/>
    </source>
</evidence>
<evidence type="ECO:0000313" key="2">
    <source>
        <dbReference type="EMBL" id="RRD30385.1"/>
    </source>
</evidence>
<keyword evidence="3" id="KW-1185">Reference proteome</keyword>
<sequence length="98" mass="10682">MSQEEPQRSARHQSYRTVGVLVVALGLLSVPVLSLLGHQRLAVLWLAAGLLALALIRLQRPDGSWIAARGRVFDVVFGLVLALIILLLSPNVDLPRLL</sequence>
<organism evidence="2 3">
    <name type="scientific">Actinomyces bowdenii</name>
    <dbReference type="NCBI Taxonomy" id="131109"/>
    <lineage>
        <taxon>Bacteria</taxon>
        <taxon>Bacillati</taxon>
        <taxon>Actinomycetota</taxon>
        <taxon>Actinomycetes</taxon>
        <taxon>Actinomycetales</taxon>
        <taxon>Actinomycetaceae</taxon>
        <taxon>Actinomyces</taxon>
    </lineage>
</organism>
<feature type="transmembrane region" description="Helical" evidence="1">
    <location>
        <begin position="42"/>
        <end position="58"/>
    </location>
</feature>
<dbReference type="InterPro" id="IPR021385">
    <property type="entry name" value="DUF3017"/>
</dbReference>
<keyword evidence="1" id="KW-1133">Transmembrane helix</keyword>
<feature type="transmembrane region" description="Helical" evidence="1">
    <location>
        <begin position="70"/>
        <end position="89"/>
    </location>
</feature>
<proteinExistence type="predicted"/>
<dbReference type="Pfam" id="PF11222">
    <property type="entry name" value="DUF3017"/>
    <property type="match status" value="1"/>
</dbReference>
<feature type="transmembrane region" description="Helical" evidence="1">
    <location>
        <begin position="18"/>
        <end position="36"/>
    </location>
</feature>
<gene>
    <name evidence="2" type="ORF">EII10_02980</name>
</gene>
<dbReference type="RefSeq" id="WP_124933026.1">
    <property type="nucleotide sequence ID" value="NZ_JAGFOU010000032.1"/>
</dbReference>
<protein>
    <submittedName>
        <fullName evidence="2">DUF3017 domain-containing protein</fullName>
    </submittedName>
</protein>
<name>A0A3P1VAG1_9ACTO</name>